<dbReference type="STRING" id="443610.VE25_00615"/>
<dbReference type="RefSeq" id="WP_046106642.1">
    <property type="nucleotide sequence ID" value="NZ_JZEX01000013.1"/>
</dbReference>
<evidence type="ECO:0000313" key="1">
    <source>
        <dbReference type="EMBL" id="KKB13687.1"/>
    </source>
</evidence>
<dbReference type="PATRIC" id="fig|443610.3.peg.1521"/>
<organism evidence="1 2">
    <name type="scientific">Devosia geojensis</name>
    <dbReference type="NCBI Taxonomy" id="443610"/>
    <lineage>
        <taxon>Bacteria</taxon>
        <taxon>Pseudomonadati</taxon>
        <taxon>Pseudomonadota</taxon>
        <taxon>Alphaproteobacteria</taxon>
        <taxon>Hyphomicrobiales</taxon>
        <taxon>Devosiaceae</taxon>
        <taxon>Devosia</taxon>
    </lineage>
</organism>
<dbReference type="Proteomes" id="UP000033632">
    <property type="component" value="Unassembled WGS sequence"/>
</dbReference>
<name>A0A0F5FZR6_9HYPH</name>
<dbReference type="AlphaFoldDB" id="A0A0F5FZR6"/>
<evidence type="ECO:0000313" key="2">
    <source>
        <dbReference type="Proteomes" id="UP000033632"/>
    </source>
</evidence>
<sequence length="93" mass="10648">MLHSSSTPVIGDMRRYWKMYDCLTDIRVRIAYPPERRFSPAEEDAYYAQAVRFERPFVRMASSREGKGIASWLAAISRIMHALGNGPARAARL</sequence>
<keyword evidence="2" id="KW-1185">Reference proteome</keyword>
<dbReference type="EMBL" id="JZEX01000013">
    <property type="protein sequence ID" value="KKB13687.1"/>
    <property type="molecule type" value="Genomic_DNA"/>
</dbReference>
<reference evidence="1 2" key="1">
    <citation type="submission" date="2015-03" db="EMBL/GenBank/DDBJ databases">
        <authorList>
            <person name="Hassan Y.I."/>
            <person name="Lepp D."/>
            <person name="Li X.-Z."/>
            <person name="Zhou T."/>
        </authorList>
    </citation>
    <scope>NUCLEOTIDE SEQUENCE [LARGE SCALE GENOMIC DNA]</scope>
    <source>
        <strain evidence="1 2">BD-c194</strain>
    </source>
</reference>
<accession>A0A0F5FZR6</accession>
<protein>
    <submittedName>
        <fullName evidence="1">Uncharacterized protein</fullName>
    </submittedName>
</protein>
<gene>
    <name evidence="1" type="ORF">VE25_00615</name>
</gene>
<proteinExistence type="predicted"/>
<comment type="caution">
    <text evidence="1">The sequence shown here is derived from an EMBL/GenBank/DDBJ whole genome shotgun (WGS) entry which is preliminary data.</text>
</comment>